<dbReference type="Proteomes" id="UP001304813">
    <property type="component" value="Segment"/>
</dbReference>
<accession>A0AA86IWI4</accession>
<proteinExistence type="predicted"/>
<sequence>MKTQSTKNNSVAENARILFYGLPITFQTIYRIDDEINRIKKVYADRIHEDDIQLALEILQSYHQQCIDRMSPTTRKIYGS</sequence>
<name>A0AA86IWI4_9CAUD</name>
<keyword evidence="2" id="KW-1185">Reference proteome</keyword>
<reference evidence="1 2" key="1">
    <citation type="submission" date="2023-09" db="EMBL/GenBank/DDBJ databases">
        <title>Analysis of phage genome (vB_Yru_GN1) of the bacterium (Yersinia ruckeri).</title>
        <authorList>
            <person name="Ganjoor M.S."/>
            <person name="Bouzari M."/>
            <person name="Soleimani-Delfan A."/>
        </authorList>
    </citation>
    <scope>NUCLEOTIDE SEQUENCE [LARGE SCALE GENOMIC DNA]</scope>
    <source>
        <strain evidence="2">vB_Yru_GN1</strain>
    </source>
</reference>
<protein>
    <submittedName>
        <fullName evidence="1">Uncharacterized protein</fullName>
    </submittedName>
</protein>
<organism evidence="1 2">
    <name type="scientific">Yersinia phage vB_Yru_GN1</name>
    <dbReference type="NCBI Taxonomy" id="3074381"/>
    <lineage>
        <taxon>Viruses</taxon>
        <taxon>Duplodnaviria</taxon>
        <taxon>Heunggongvirae</taxon>
        <taxon>Uroviricota</taxon>
        <taxon>Caudoviricetes</taxon>
        <taxon>Caudoviricetes incertae sedis</taxon>
        <taxon>Sepahanvirus</taxon>
        <taxon>Sepahanvirus vB-Yru-GN1</taxon>
    </lineage>
</organism>
<dbReference type="EMBL" id="LC779065">
    <property type="protein sequence ID" value="BES79786.1"/>
    <property type="molecule type" value="Genomic_DNA"/>
</dbReference>
<evidence type="ECO:0000313" key="2">
    <source>
        <dbReference type="Proteomes" id="UP001304813"/>
    </source>
</evidence>
<evidence type="ECO:0000313" key="1">
    <source>
        <dbReference type="EMBL" id="BES79786.1"/>
    </source>
</evidence>